<keyword evidence="9" id="KW-0489">Methyltransferase</keyword>
<dbReference type="GO" id="GO:0032259">
    <property type="term" value="P:methylation"/>
    <property type="evidence" value="ECO:0007669"/>
    <property type="project" value="UniProtKB-KW"/>
</dbReference>
<dbReference type="PANTHER" id="PTHR31040:SF1">
    <property type="entry name" value="NURIM"/>
    <property type="match status" value="1"/>
</dbReference>
<feature type="domain" description="NnrU" evidence="8">
    <location>
        <begin position="55"/>
        <end position="190"/>
    </location>
</feature>
<evidence type="ECO:0000313" key="10">
    <source>
        <dbReference type="Proteomes" id="UP000320085"/>
    </source>
</evidence>
<dbReference type="Pfam" id="PF07298">
    <property type="entry name" value="NnrU"/>
    <property type="match status" value="1"/>
</dbReference>
<keyword evidence="9" id="KW-0808">Transferase</keyword>
<protein>
    <submittedName>
        <fullName evidence="9">Protein-S-isoprenylcysteine O-methyltransferase Ste14</fullName>
    </submittedName>
</protein>
<evidence type="ECO:0000313" key="9">
    <source>
        <dbReference type="EMBL" id="TQN45633.1"/>
    </source>
</evidence>
<reference evidence="9 10" key="1">
    <citation type="submission" date="2019-06" db="EMBL/GenBank/DDBJ databases">
        <title>Sequencing the genomes of 1000 actinobacteria strains.</title>
        <authorList>
            <person name="Klenk H.-P."/>
        </authorList>
    </citation>
    <scope>NUCLEOTIDE SEQUENCE [LARGE SCALE GENOMIC DNA]</scope>
    <source>
        <strain evidence="9 10">DSM 21776</strain>
    </source>
</reference>
<dbReference type="GO" id="GO:0016020">
    <property type="term" value="C:membrane"/>
    <property type="evidence" value="ECO:0007669"/>
    <property type="project" value="UniProtKB-SubCell"/>
</dbReference>
<dbReference type="EMBL" id="VFQF01000002">
    <property type="protein sequence ID" value="TQN45633.1"/>
    <property type="molecule type" value="Genomic_DNA"/>
</dbReference>
<name>A0A543PNJ5_9MICO</name>
<dbReference type="InterPro" id="IPR033580">
    <property type="entry name" value="Nurim-like"/>
</dbReference>
<keyword evidence="4 7" id="KW-1133">Transmembrane helix</keyword>
<feature type="transmembrane region" description="Helical" evidence="7">
    <location>
        <begin position="117"/>
        <end position="140"/>
    </location>
</feature>
<accession>A0A543PNJ5</accession>
<sequence>MTRRIVFLAVSAAAWCGFVAITAWTMVFLAGVLLPRTVDGPARTSTGGAVAVDLALLLLFAVQHSVMARRPVKAWLRRRVPAELERTTYVLATNVCLALLLALWQPWDGLVWHVEGVAAYALWLLCAAGWVLAVAATFAVDHLDLIGLRQAGWGSPAGPGADTSSALQVGGLHAIVRHPLMTGLVLAFWATPLMSAPHLLFAIAATGYVAVGITFEERDLRRTFGAEYDAYAARVPALVPGLRLGLGDGGRGPGGSVRSRPGLTQRTGRRPRWAVAHQPPCPRARLASRAWWSTSSRPWTRAASRCTRSCSTGRARLTSSRPSSG</sequence>
<gene>
    <name evidence="9" type="ORF">FHX52_2332</name>
</gene>
<evidence type="ECO:0000256" key="4">
    <source>
        <dbReference type="ARBA" id="ARBA00022989"/>
    </source>
</evidence>
<evidence type="ECO:0000256" key="3">
    <source>
        <dbReference type="ARBA" id="ARBA00022692"/>
    </source>
</evidence>
<keyword evidence="3 7" id="KW-0812">Transmembrane</keyword>
<feature type="region of interest" description="Disordered" evidence="6">
    <location>
        <begin position="249"/>
        <end position="278"/>
    </location>
</feature>
<comment type="subcellular location">
    <subcellularLocation>
        <location evidence="1">Membrane</location>
        <topology evidence="1">Multi-pass membrane protein</topology>
    </subcellularLocation>
</comment>
<comment type="similarity">
    <text evidence="2">Belongs to the nurim family.</text>
</comment>
<dbReference type="Proteomes" id="UP000320085">
    <property type="component" value="Unassembled WGS sequence"/>
</dbReference>
<evidence type="ECO:0000256" key="2">
    <source>
        <dbReference type="ARBA" id="ARBA00010631"/>
    </source>
</evidence>
<dbReference type="Gene3D" id="1.20.120.1630">
    <property type="match status" value="1"/>
</dbReference>
<proteinExistence type="inferred from homology"/>
<evidence type="ECO:0000259" key="8">
    <source>
        <dbReference type="Pfam" id="PF07298"/>
    </source>
</evidence>
<organism evidence="9 10">
    <name type="scientific">Humibacillus xanthopallidus</name>
    <dbReference type="NCBI Taxonomy" id="412689"/>
    <lineage>
        <taxon>Bacteria</taxon>
        <taxon>Bacillati</taxon>
        <taxon>Actinomycetota</taxon>
        <taxon>Actinomycetes</taxon>
        <taxon>Micrococcales</taxon>
        <taxon>Intrasporangiaceae</taxon>
        <taxon>Humibacillus</taxon>
    </lineage>
</organism>
<feature type="transmembrane region" description="Helical" evidence="7">
    <location>
        <begin position="46"/>
        <end position="66"/>
    </location>
</feature>
<dbReference type="RefSeq" id="WP_246069936.1">
    <property type="nucleotide sequence ID" value="NZ_BAAAQC010000010.1"/>
</dbReference>
<comment type="caution">
    <text evidence="9">The sequence shown here is derived from an EMBL/GenBank/DDBJ whole genome shotgun (WGS) entry which is preliminary data.</text>
</comment>
<evidence type="ECO:0000256" key="6">
    <source>
        <dbReference type="SAM" id="MobiDB-lite"/>
    </source>
</evidence>
<evidence type="ECO:0000256" key="7">
    <source>
        <dbReference type="SAM" id="Phobius"/>
    </source>
</evidence>
<dbReference type="GO" id="GO:0008168">
    <property type="term" value="F:methyltransferase activity"/>
    <property type="evidence" value="ECO:0007669"/>
    <property type="project" value="UniProtKB-KW"/>
</dbReference>
<keyword evidence="5 7" id="KW-0472">Membrane</keyword>
<feature type="transmembrane region" description="Helical" evidence="7">
    <location>
        <begin position="87"/>
        <end position="105"/>
    </location>
</feature>
<dbReference type="AlphaFoldDB" id="A0A543PNJ5"/>
<evidence type="ECO:0000256" key="1">
    <source>
        <dbReference type="ARBA" id="ARBA00004141"/>
    </source>
</evidence>
<dbReference type="InterPro" id="IPR009915">
    <property type="entry name" value="NnrU_dom"/>
</dbReference>
<dbReference type="PANTHER" id="PTHR31040">
    <property type="entry name" value="NURIM"/>
    <property type="match status" value="1"/>
</dbReference>
<feature type="transmembrane region" description="Helical" evidence="7">
    <location>
        <begin position="7"/>
        <end position="34"/>
    </location>
</feature>
<evidence type="ECO:0000256" key="5">
    <source>
        <dbReference type="ARBA" id="ARBA00023136"/>
    </source>
</evidence>